<dbReference type="Proteomes" id="UP001175353">
    <property type="component" value="Unassembled WGS sequence"/>
</dbReference>
<evidence type="ECO:0000256" key="1">
    <source>
        <dbReference type="ARBA" id="ARBA00023002"/>
    </source>
</evidence>
<dbReference type="Pfam" id="PF08240">
    <property type="entry name" value="ADH_N"/>
    <property type="match status" value="1"/>
</dbReference>
<dbReference type="CDD" id="cd05188">
    <property type="entry name" value="MDR"/>
    <property type="match status" value="1"/>
</dbReference>
<accession>A0AAN6QVF1</accession>
<keyword evidence="5" id="KW-1185">Reference proteome</keyword>
<feature type="domain" description="Alcohol dehydrogenase-like C-terminal" evidence="2">
    <location>
        <begin position="203"/>
        <end position="335"/>
    </location>
</feature>
<dbReference type="SUPFAM" id="SSF51735">
    <property type="entry name" value="NAD(P)-binding Rossmann-fold domains"/>
    <property type="match status" value="2"/>
</dbReference>
<organism evidence="4 5">
    <name type="scientific">Friedmanniomyces endolithicus</name>
    <dbReference type="NCBI Taxonomy" id="329885"/>
    <lineage>
        <taxon>Eukaryota</taxon>
        <taxon>Fungi</taxon>
        <taxon>Dikarya</taxon>
        <taxon>Ascomycota</taxon>
        <taxon>Pezizomycotina</taxon>
        <taxon>Dothideomycetes</taxon>
        <taxon>Dothideomycetidae</taxon>
        <taxon>Mycosphaerellales</taxon>
        <taxon>Teratosphaeriaceae</taxon>
        <taxon>Friedmanniomyces</taxon>
    </lineage>
</organism>
<dbReference type="Gene3D" id="3.40.50.720">
    <property type="entry name" value="NAD(P)-binding Rossmann-like Domain"/>
    <property type="match status" value="2"/>
</dbReference>
<dbReference type="Gene3D" id="3.90.180.10">
    <property type="entry name" value="Medium-chain alcohol dehydrogenases, catalytic domain"/>
    <property type="match status" value="1"/>
</dbReference>
<gene>
    <name evidence="4" type="ORF">LTR91_007453</name>
</gene>
<protein>
    <recommendedName>
        <fullName evidence="6">Alcohol dehydrogenase-like C-terminal domain-containing protein</fullName>
    </recommendedName>
</protein>
<dbReference type="PANTHER" id="PTHR43157:SF31">
    <property type="entry name" value="PHOSPHATIDYLINOSITOL-GLYCAN BIOSYNTHESIS CLASS F PROTEIN"/>
    <property type="match status" value="1"/>
</dbReference>
<dbReference type="InterPro" id="IPR013154">
    <property type="entry name" value="ADH-like_N"/>
</dbReference>
<dbReference type="Pfam" id="PF00106">
    <property type="entry name" value="adh_short"/>
    <property type="match status" value="1"/>
</dbReference>
<comment type="caution">
    <text evidence="4">The sequence shown here is derived from an EMBL/GenBank/DDBJ whole genome shotgun (WGS) entry which is preliminary data.</text>
</comment>
<name>A0AAN6QVF1_9PEZI</name>
<proteinExistence type="predicted"/>
<dbReference type="PRINTS" id="PR00081">
    <property type="entry name" value="GDHRDH"/>
</dbReference>
<dbReference type="InterPro" id="IPR011032">
    <property type="entry name" value="GroES-like_sf"/>
</dbReference>
<feature type="domain" description="Alcohol dehydrogenase-like N-terminal" evidence="3">
    <location>
        <begin position="37"/>
        <end position="148"/>
    </location>
</feature>
<sequence length="733" mass="79887">MAHTHELPQTMKALVLKSTSEPPTVEIVPTPRPTIGSAVVRILAANVVSYMKNIYNGKRNYAFPTPIIPGTSAIARVAAIGPDATKLQIGDLVFLDSLVRSRDEPSDAFLAAINQGGTSGSAKLMRDVFRDWAYAEYCLAPLENLTRIDERRITGAPDSGGLGLTVQDLAYISALLVPYGGLKDIQLRAGQTVIVCPATGPFGGAAVIVALAMGARVIAMGRNKDTLARLKKVVPHAERVHTVSITGDMQADCTELKKHGEIDAYFDIGPPEAQGSTHIHSAILALRHGGRVSLMGGYLQDVPIPHRVIMRRNLRLYGKWMYERSDVADIFKLLETGMLKLGAQAGADLVGEYPLEQWKEAWDAPWENALMGQYVLIKPYGFLERKDKMSILFEFLKAKLNPPADTRPSFANKTVLMTGANTGVGYEAALKFVQQGAERVILGVRSLQKGEDARARIQEAVGPQKGHEAATIDVWELDMLSYPSIQAFASRADKEIQRLDYAILNAGVVSASYAPSDYGWEKTLQVNTLSTTLLALLLLPQMRQRASDKATGFTPVLELVSSGNSYYYTSLKDNGQGHLQTYNEVKNFDAWTTYSVLKVFLEFAKRGLASLAGTHEGHPAGATPIPDVFVISVCPGPTRSELAREQTAWWARIAVKVLSTLLQRSTEEGSRSYVSGVMQGLDGHGGFWQHDKLREPAPLLLGDKDGKLQAKIWAEIVGALEKDVPEVGELVKG</sequence>
<dbReference type="EMBL" id="JAUJLE010000054">
    <property type="protein sequence ID" value="KAK0994847.1"/>
    <property type="molecule type" value="Genomic_DNA"/>
</dbReference>
<dbReference type="PANTHER" id="PTHR43157">
    <property type="entry name" value="PHOSPHATIDYLINOSITOL-GLYCAN BIOSYNTHESIS CLASS F PROTEIN-RELATED"/>
    <property type="match status" value="1"/>
</dbReference>
<reference evidence="4" key="1">
    <citation type="submission" date="2023-06" db="EMBL/GenBank/DDBJ databases">
        <title>Black Yeasts Isolated from many extreme environments.</title>
        <authorList>
            <person name="Coleine C."/>
            <person name="Stajich J.E."/>
            <person name="Selbmann L."/>
        </authorList>
    </citation>
    <scope>NUCLEOTIDE SEQUENCE</scope>
    <source>
        <strain evidence="4">CCFEE 5200</strain>
    </source>
</reference>
<dbReference type="Pfam" id="PF00107">
    <property type="entry name" value="ADH_zinc_N"/>
    <property type="match status" value="1"/>
</dbReference>
<evidence type="ECO:0000313" key="4">
    <source>
        <dbReference type="EMBL" id="KAK0994847.1"/>
    </source>
</evidence>
<dbReference type="InterPro" id="IPR002347">
    <property type="entry name" value="SDR_fam"/>
</dbReference>
<dbReference type="AlphaFoldDB" id="A0AAN6QVF1"/>
<keyword evidence="1" id="KW-0560">Oxidoreductase</keyword>
<dbReference type="InterPro" id="IPR013149">
    <property type="entry name" value="ADH-like_C"/>
</dbReference>
<dbReference type="InterPro" id="IPR036291">
    <property type="entry name" value="NAD(P)-bd_dom_sf"/>
</dbReference>
<evidence type="ECO:0000259" key="3">
    <source>
        <dbReference type="Pfam" id="PF08240"/>
    </source>
</evidence>
<evidence type="ECO:0008006" key="6">
    <source>
        <dbReference type="Google" id="ProtNLM"/>
    </source>
</evidence>
<evidence type="ECO:0000313" key="5">
    <source>
        <dbReference type="Proteomes" id="UP001175353"/>
    </source>
</evidence>
<dbReference type="SUPFAM" id="SSF50129">
    <property type="entry name" value="GroES-like"/>
    <property type="match status" value="1"/>
</dbReference>
<evidence type="ECO:0000259" key="2">
    <source>
        <dbReference type="Pfam" id="PF00107"/>
    </source>
</evidence>
<dbReference type="GO" id="GO:0016491">
    <property type="term" value="F:oxidoreductase activity"/>
    <property type="evidence" value="ECO:0007669"/>
    <property type="project" value="UniProtKB-KW"/>
</dbReference>